<evidence type="ECO:0000256" key="2">
    <source>
        <dbReference type="SAM" id="Phobius"/>
    </source>
</evidence>
<keyword evidence="2" id="KW-1133">Transmembrane helix</keyword>
<keyword evidence="4" id="KW-1185">Reference proteome</keyword>
<dbReference type="EMBL" id="JAHCMY010000001">
    <property type="protein sequence ID" value="MBS9522665.1"/>
    <property type="molecule type" value="Genomic_DNA"/>
</dbReference>
<name>A0AAP2G2T2_9BACT</name>
<comment type="caution">
    <text evidence="3">The sequence shown here is derived from an EMBL/GenBank/DDBJ whole genome shotgun (WGS) entry which is preliminary data.</text>
</comment>
<accession>A0AAP2G2T2</accession>
<keyword evidence="2" id="KW-0812">Transmembrane</keyword>
<sequence>MEHKIKDYTRIKGWGVDADPENDPTYPLKNRTNEEHKGYSWERPPQQVVNMEILKSVERPNVSAVFGTSMPPSGLSGKLRRFAYQWSENTYTRWLTLIFADRVNEYEGIVEDIKSGNIPNLFAEKGWKAEWRLKPERLAIKIGTTAAIVTALLTVMIRKSK</sequence>
<dbReference type="RefSeq" id="WP_213943558.1">
    <property type="nucleotide sequence ID" value="NZ_JAHCMY010000001.1"/>
</dbReference>
<feature type="region of interest" description="Disordered" evidence="1">
    <location>
        <begin position="20"/>
        <end position="39"/>
    </location>
</feature>
<dbReference type="Proteomes" id="UP001319104">
    <property type="component" value="Unassembled WGS sequence"/>
</dbReference>
<dbReference type="AlphaFoldDB" id="A0AAP2G2T2"/>
<proteinExistence type="predicted"/>
<feature type="transmembrane region" description="Helical" evidence="2">
    <location>
        <begin position="138"/>
        <end position="157"/>
    </location>
</feature>
<gene>
    <name evidence="3" type="ORF">KI659_01440</name>
</gene>
<protein>
    <submittedName>
        <fullName evidence="3">Uncharacterized protein</fullName>
    </submittedName>
</protein>
<evidence type="ECO:0000313" key="4">
    <source>
        <dbReference type="Proteomes" id="UP001319104"/>
    </source>
</evidence>
<evidence type="ECO:0000313" key="3">
    <source>
        <dbReference type="EMBL" id="MBS9522665.1"/>
    </source>
</evidence>
<evidence type="ECO:0000256" key="1">
    <source>
        <dbReference type="SAM" id="MobiDB-lite"/>
    </source>
</evidence>
<keyword evidence="2" id="KW-0472">Membrane</keyword>
<organism evidence="3 4">
    <name type="scientific">Litoribacter ruber</name>
    <dbReference type="NCBI Taxonomy" id="702568"/>
    <lineage>
        <taxon>Bacteria</taxon>
        <taxon>Pseudomonadati</taxon>
        <taxon>Bacteroidota</taxon>
        <taxon>Cytophagia</taxon>
        <taxon>Cytophagales</taxon>
        <taxon>Cyclobacteriaceae</taxon>
        <taxon>Litoribacter</taxon>
    </lineage>
</organism>
<reference evidence="3 4" key="1">
    <citation type="submission" date="2021-05" db="EMBL/GenBank/DDBJ databases">
        <authorList>
            <person name="Zhang Z.D."/>
            <person name="Osman G."/>
        </authorList>
    </citation>
    <scope>NUCLEOTIDE SEQUENCE [LARGE SCALE GENOMIC DNA]</scope>
    <source>
        <strain evidence="3 4">KCTC 32217</strain>
    </source>
</reference>